<feature type="transmembrane region" description="Helical" evidence="9">
    <location>
        <begin position="288"/>
        <end position="312"/>
    </location>
</feature>
<keyword evidence="7" id="KW-0808">Transferase</keyword>
<evidence type="ECO:0000313" key="12">
    <source>
        <dbReference type="Proteomes" id="UP000184471"/>
    </source>
</evidence>
<dbReference type="Pfam" id="PF07690">
    <property type="entry name" value="MFS_1"/>
    <property type="match status" value="1"/>
</dbReference>
<feature type="domain" description="Major facilitator superfamily (MFS) profile" evidence="10">
    <location>
        <begin position="64"/>
        <end position="477"/>
    </location>
</feature>
<evidence type="ECO:0000256" key="4">
    <source>
        <dbReference type="ARBA" id="ARBA00022692"/>
    </source>
</evidence>
<dbReference type="HAMAP" id="MF_00165">
    <property type="entry name" value="Thymidylate_kinase"/>
    <property type="match status" value="1"/>
</dbReference>
<proteinExistence type="inferred from homology"/>
<feature type="region of interest" description="Disordered" evidence="8">
    <location>
        <begin position="557"/>
        <end position="578"/>
    </location>
</feature>
<dbReference type="InterPro" id="IPR020846">
    <property type="entry name" value="MFS_dom"/>
</dbReference>
<dbReference type="Proteomes" id="UP000184471">
    <property type="component" value="Unassembled WGS sequence"/>
</dbReference>
<comment type="function">
    <text evidence="7">Phosphorylation of dTMP to form dTDP in both de novo and salvage pathways of dTTP synthesis.</text>
</comment>
<feature type="transmembrane region" description="Helical" evidence="9">
    <location>
        <begin position="99"/>
        <end position="124"/>
    </location>
</feature>
<evidence type="ECO:0000256" key="7">
    <source>
        <dbReference type="HAMAP-Rule" id="MF_00165"/>
    </source>
</evidence>
<dbReference type="GO" id="GO:0006233">
    <property type="term" value="P:dTDP biosynthetic process"/>
    <property type="evidence" value="ECO:0007669"/>
    <property type="project" value="InterPro"/>
</dbReference>
<feature type="transmembrane region" description="Helical" evidence="9">
    <location>
        <begin position="491"/>
        <end position="511"/>
    </location>
</feature>
<protein>
    <recommendedName>
        <fullName evidence="7">Thymidylate kinase</fullName>
        <ecNumber evidence="7">2.7.4.9</ecNumber>
    </recommendedName>
    <alternativeName>
        <fullName evidence="7">dTMP kinase</fullName>
    </alternativeName>
</protein>
<dbReference type="STRING" id="1070870.SAMN05444351_3194"/>
<keyword evidence="2" id="KW-0813">Transport</keyword>
<dbReference type="AlphaFoldDB" id="A0A1M5MJN6"/>
<feature type="transmembrane region" description="Helical" evidence="9">
    <location>
        <begin position="318"/>
        <end position="339"/>
    </location>
</feature>
<organism evidence="11 12">
    <name type="scientific">Geodermatophilus nigrescens</name>
    <dbReference type="NCBI Taxonomy" id="1070870"/>
    <lineage>
        <taxon>Bacteria</taxon>
        <taxon>Bacillati</taxon>
        <taxon>Actinomycetota</taxon>
        <taxon>Actinomycetes</taxon>
        <taxon>Geodermatophilales</taxon>
        <taxon>Geodermatophilaceae</taxon>
        <taxon>Geodermatophilus</taxon>
    </lineage>
</organism>
<dbReference type="EC" id="2.7.4.9" evidence="7"/>
<dbReference type="PANTHER" id="PTHR43266">
    <property type="entry name" value="MACROLIDE-EFFLUX PROTEIN"/>
    <property type="match status" value="1"/>
</dbReference>
<dbReference type="GO" id="GO:0005524">
    <property type="term" value="F:ATP binding"/>
    <property type="evidence" value="ECO:0007669"/>
    <property type="project" value="UniProtKB-UniRule"/>
</dbReference>
<comment type="similarity">
    <text evidence="7">Belongs to the thymidylate kinase family.</text>
</comment>
<feature type="region of interest" description="Disordered" evidence="8">
    <location>
        <begin position="722"/>
        <end position="763"/>
    </location>
</feature>
<feature type="transmembrane region" description="Helical" evidence="9">
    <location>
        <begin position="409"/>
        <end position="432"/>
    </location>
</feature>
<evidence type="ECO:0000256" key="3">
    <source>
        <dbReference type="ARBA" id="ARBA00022475"/>
    </source>
</evidence>
<dbReference type="Gene3D" id="1.20.1250.20">
    <property type="entry name" value="MFS general substrate transporter like domains"/>
    <property type="match status" value="1"/>
</dbReference>
<name>A0A1M5MJN6_9ACTN</name>
<dbReference type="GO" id="GO:0004798">
    <property type="term" value="F:dTMP kinase activity"/>
    <property type="evidence" value="ECO:0007669"/>
    <property type="project" value="UniProtKB-UniRule"/>
</dbReference>
<dbReference type="InterPro" id="IPR039430">
    <property type="entry name" value="Thymidylate_kin-like_dom"/>
</dbReference>
<feature type="transmembrane region" description="Helical" evidence="9">
    <location>
        <begin position="351"/>
        <end position="369"/>
    </location>
</feature>
<dbReference type="PANTHER" id="PTHR43266:SF2">
    <property type="entry name" value="MAJOR FACILITATOR SUPERFAMILY (MFS) PROFILE DOMAIN-CONTAINING PROTEIN"/>
    <property type="match status" value="1"/>
</dbReference>
<feature type="transmembrane region" description="Helical" evidence="9">
    <location>
        <begin position="452"/>
        <end position="471"/>
    </location>
</feature>
<dbReference type="GO" id="GO:0005886">
    <property type="term" value="C:plasma membrane"/>
    <property type="evidence" value="ECO:0007669"/>
    <property type="project" value="UniProtKB-SubCell"/>
</dbReference>
<feature type="transmembrane region" description="Helical" evidence="9">
    <location>
        <begin position="193"/>
        <end position="219"/>
    </location>
</feature>
<keyword evidence="7" id="KW-0547">Nucleotide-binding</keyword>
<evidence type="ECO:0000256" key="6">
    <source>
        <dbReference type="ARBA" id="ARBA00023136"/>
    </source>
</evidence>
<dbReference type="CDD" id="cd01672">
    <property type="entry name" value="TMPK"/>
    <property type="match status" value="1"/>
</dbReference>
<dbReference type="CDD" id="cd06173">
    <property type="entry name" value="MFS_MefA_like"/>
    <property type="match status" value="1"/>
</dbReference>
<dbReference type="EMBL" id="FQVX01000003">
    <property type="protein sequence ID" value="SHG77704.1"/>
    <property type="molecule type" value="Genomic_DNA"/>
</dbReference>
<dbReference type="Pfam" id="PF02223">
    <property type="entry name" value="Thymidylate_kin"/>
    <property type="match status" value="1"/>
</dbReference>
<feature type="transmembrane region" description="Helical" evidence="9">
    <location>
        <begin position="375"/>
        <end position="397"/>
    </location>
</feature>
<comment type="subcellular location">
    <subcellularLocation>
        <location evidence="1">Cell membrane</location>
        <topology evidence="1">Multi-pass membrane protein</topology>
    </subcellularLocation>
</comment>
<feature type="compositionally biased region" description="Basic and acidic residues" evidence="8">
    <location>
        <begin position="13"/>
        <end position="23"/>
    </location>
</feature>
<keyword evidence="4 9" id="KW-0812">Transmembrane</keyword>
<keyword evidence="6 9" id="KW-0472">Membrane</keyword>
<evidence type="ECO:0000256" key="9">
    <source>
        <dbReference type="SAM" id="Phobius"/>
    </source>
</evidence>
<keyword evidence="7 11" id="KW-0418">Kinase</keyword>
<dbReference type="SUPFAM" id="SSF103473">
    <property type="entry name" value="MFS general substrate transporter"/>
    <property type="match status" value="1"/>
</dbReference>
<keyword evidence="5 9" id="KW-1133">Transmembrane helix</keyword>
<evidence type="ECO:0000256" key="8">
    <source>
        <dbReference type="SAM" id="MobiDB-lite"/>
    </source>
</evidence>
<feature type="compositionally biased region" description="Basic and acidic residues" evidence="8">
    <location>
        <begin position="568"/>
        <end position="578"/>
    </location>
</feature>
<evidence type="ECO:0000313" key="11">
    <source>
        <dbReference type="EMBL" id="SHG77704.1"/>
    </source>
</evidence>
<dbReference type="InterPro" id="IPR036259">
    <property type="entry name" value="MFS_trans_sf"/>
</dbReference>
<dbReference type="GO" id="GO:0006235">
    <property type="term" value="P:dTTP biosynthetic process"/>
    <property type="evidence" value="ECO:0007669"/>
    <property type="project" value="UniProtKB-UniRule"/>
</dbReference>
<evidence type="ECO:0000256" key="2">
    <source>
        <dbReference type="ARBA" id="ARBA00022448"/>
    </source>
</evidence>
<keyword evidence="7" id="KW-0067">ATP-binding</keyword>
<dbReference type="GO" id="GO:0022857">
    <property type="term" value="F:transmembrane transporter activity"/>
    <property type="evidence" value="ECO:0007669"/>
    <property type="project" value="InterPro"/>
</dbReference>
<keyword evidence="7" id="KW-0545">Nucleotide biosynthesis</keyword>
<feature type="compositionally biased region" description="Low complexity" evidence="8">
    <location>
        <begin position="730"/>
        <end position="746"/>
    </location>
</feature>
<feature type="transmembrane region" description="Helical" evidence="9">
    <location>
        <begin position="65"/>
        <end position="87"/>
    </location>
</feature>
<keyword evidence="12" id="KW-1185">Reference proteome</keyword>
<feature type="transmembrane region" description="Helical" evidence="9">
    <location>
        <begin position="231"/>
        <end position="251"/>
    </location>
</feature>
<dbReference type="InterPro" id="IPR018094">
    <property type="entry name" value="Thymidylate_kinase"/>
</dbReference>
<comment type="caution">
    <text evidence="7">Lacks conserved residue(s) required for the propagation of feature annotation.</text>
</comment>
<gene>
    <name evidence="7" type="primary">tmk</name>
    <name evidence="11" type="ORF">SAMN05444351_3194</name>
</gene>
<feature type="region of interest" description="Disordered" evidence="8">
    <location>
        <begin position="13"/>
        <end position="45"/>
    </location>
</feature>
<dbReference type="InterPro" id="IPR027417">
    <property type="entry name" value="P-loop_NTPase"/>
</dbReference>
<accession>A0A1M5MJN6</accession>
<evidence type="ECO:0000256" key="5">
    <source>
        <dbReference type="ARBA" id="ARBA00022989"/>
    </source>
</evidence>
<reference evidence="11 12" key="1">
    <citation type="submission" date="2016-11" db="EMBL/GenBank/DDBJ databases">
        <authorList>
            <person name="Jaros S."/>
            <person name="Januszkiewicz K."/>
            <person name="Wedrychowicz H."/>
        </authorList>
    </citation>
    <scope>NUCLEOTIDE SEQUENCE [LARGE SCALE GENOMIC DNA]</scope>
    <source>
        <strain evidence="11 12">DSM 45408</strain>
    </source>
</reference>
<evidence type="ECO:0000256" key="1">
    <source>
        <dbReference type="ARBA" id="ARBA00004651"/>
    </source>
</evidence>
<dbReference type="PROSITE" id="PS50850">
    <property type="entry name" value="MFS"/>
    <property type="match status" value="1"/>
</dbReference>
<dbReference type="InterPro" id="IPR011701">
    <property type="entry name" value="MFS"/>
</dbReference>
<feature type="compositionally biased region" description="Gly residues" evidence="8">
    <location>
        <begin position="750"/>
        <end position="763"/>
    </location>
</feature>
<evidence type="ECO:0000259" key="10">
    <source>
        <dbReference type="PROSITE" id="PS50850"/>
    </source>
</evidence>
<dbReference type="Gene3D" id="3.40.50.300">
    <property type="entry name" value="P-loop containing nucleotide triphosphate hydrolases"/>
    <property type="match status" value="1"/>
</dbReference>
<keyword evidence="3" id="KW-1003">Cell membrane</keyword>
<comment type="catalytic activity">
    <reaction evidence="7">
        <text>dTMP + ATP = dTDP + ADP</text>
        <dbReference type="Rhea" id="RHEA:13517"/>
        <dbReference type="ChEBI" id="CHEBI:30616"/>
        <dbReference type="ChEBI" id="CHEBI:58369"/>
        <dbReference type="ChEBI" id="CHEBI:63528"/>
        <dbReference type="ChEBI" id="CHEBI:456216"/>
        <dbReference type="EC" id="2.7.4.9"/>
    </reaction>
</comment>
<sequence>MRRGLTITVRHYPAEDDRDDRTARTVSDGHAASPGTHGPGSSATGRGTDNALVALLRIPVFRRMWAAIAVSSLGDWLGLLATTAMAQQLTRDESTAVQGVAISGVILVRLLPDLLLGPIAGALADRLDRRTTVIVGDLLACGLYLSIALSYELTWLYVAQFLVEAVGLFTNPAKQANWVAIVPRERLATANQVSLFSVYGSVPVAALLFALLSTVSRVFPGGEAGDTRTAIVVALVFNSLTFALSAGIVLLSRALIPATQVDREAPANVFSLVVEGVSFLRGQPLMRALYVGVIGAFGAGGLTVGVAQLYVVTLDAGAAGYGILFGVVFTGLAMGMLVGPRILPTIPRRTLFARSIGLAGLALLAMSLLQEFVLAAAAAFLVGLFAGVSWIIGYTLIGFEVEDRLRGRVFAFVFSSVRIELLLAVAVGPGLAGLLGSHELNVGELRFTVSGPGLTLLVGALLALGVSAYAVRQVAPRGRPGTRARDVFRLLWGSSDLLSASSSGVGLFVVVEGADRDLTRRYTADLARVLRADDRPVVTTHEPSDTALGRQVRGLLFPPASPPADGRTATDGRTVTDDEGRPVAAYTAALLAAADRAEHVATVIRPALQRREIVVCNHYVDTSMAFHGAGQGLDADRILRTSLWATRGLLPDLTVLVDSPVTAGPDGADADAVRAGFLARADAAPDRYVVVPGELLDADAPHDGDGLVSAAVRRRLGTLLAQRYPESGTPAPADASDGASGPADAPVGAGRTGTGTVPGGSVR</sequence>
<dbReference type="SUPFAM" id="SSF52540">
    <property type="entry name" value="P-loop containing nucleoside triphosphate hydrolases"/>
    <property type="match status" value="1"/>
</dbReference>